<protein>
    <recommendedName>
        <fullName evidence="3">DUF1269 domain-containing protein</fullName>
    </recommendedName>
</protein>
<gene>
    <name evidence="1" type="ORF">KDB89_12120</name>
</gene>
<accession>A0ABX8SK07</accession>
<organism evidence="1 2">
    <name type="scientific">Tessaracoccus palaemonis</name>
    <dbReference type="NCBI Taxonomy" id="2829499"/>
    <lineage>
        <taxon>Bacteria</taxon>
        <taxon>Bacillati</taxon>
        <taxon>Actinomycetota</taxon>
        <taxon>Actinomycetes</taxon>
        <taxon>Propionibacteriales</taxon>
        <taxon>Propionibacteriaceae</taxon>
        <taxon>Tessaracoccus</taxon>
    </lineage>
</organism>
<dbReference type="InterPro" id="IPR046288">
    <property type="entry name" value="DUF6325"/>
</dbReference>
<dbReference type="EMBL" id="CP079216">
    <property type="protein sequence ID" value="QXT62478.1"/>
    <property type="molecule type" value="Genomic_DNA"/>
</dbReference>
<evidence type="ECO:0008006" key="3">
    <source>
        <dbReference type="Google" id="ProtNLM"/>
    </source>
</evidence>
<dbReference type="Proteomes" id="UP000824504">
    <property type="component" value="Chromosome"/>
</dbReference>
<name>A0ABX8SK07_9ACTN</name>
<reference evidence="1 2" key="1">
    <citation type="submission" date="2021-07" db="EMBL/GenBank/DDBJ databases">
        <title>complete genome sequencing of Tessaracoccus sp.J1M15.</title>
        <authorList>
            <person name="Bae J.-W."/>
            <person name="Kim D.-y."/>
        </authorList>
    </citation>
    <scope>NUCLEOTIDE SEQUENCE [LARGE SCALE GENOMIC DNA]</scope>
    <source>
        <strain evidence="1 2">J1M15</strain>
    </source>
</reference>
<sequence>MTSFGPADLYVVEFPSGSSPSEVTATLREVTSAGVLTLLDVAVVRHGDGGAREVVELDQLAGEFDLSGATPEADGLIGEDDLLELTEDLAPGAIALAVLVENTWARKIATAMRDSDARPLSVQRFPAEVVNEVATAAGLEV</sequence>
<keyword evidence="2" id="KW-1185">Reference proteome</keyword>
<dbReference type="Pfam" id="PF19850">
    <property type="entry name" value="DUF6325"/>
    <property type="match status" value="1"/>
</dbReference>
<evidence type="ECO:0000313" key="2">
    <source>
        <dbReference type="Proteomes" id="UP000824504"/>
    </source>
</evidence>
<proteinExistence type="predicted"/>
<dbReference type="RefSeq" id="WP_219081380.1">
    <property type="nucleotide sequence ID" value="NZ_CP079216.1"/>
</dbReference>
<evidence type="ECO:0000313" key="1">
    <source>
        <dbReference type="EMBL" id="QXT62478.1"/>
    </source>
</evidence>